<sequence>MALSLSDVKYSDIALLVRSIDYPAMQDGPLYRIMFNAILGDDEREDIVKWYTVSMARAFYSGTQLCKACAVDGTPLGFASWVLEDTTMCSTPDQSKRSCKEGNYLPDKLDISAWLKVSNALMKERKRILSNLDNVMRLTFMSVHTEHQNQGVGSFMMKWICQEADRHNRDMYVLASPAGVYLYAKFEFETVGQVDTGKGVITSMLRKSR</sequence>
<dbReference type="InterPro" id="IPR000182">
    <property type="entry name" value="GNAT_dom"/>
</dbReference>
<dbReference type="EMBL" id="CABFNQ020000553">
    <property type="protein sequence ID" value="CAH0019282.1"/>
    <property type="molecule type" value="Genomic_DNA"/>
</dbReference>
<dbReference type="SUPFAM" id="SSF55729">
    <property type="entry name" value="Acyl-CoA N-acyltransferases (Nat)"/>
    <property type="match status" value="1"/>
</dbReference>
<dbReference type="CDD" id="cd04301">
    <property type="entry name" value="NAT_SF"/>
    <property type="match status" value="1"/>
</dbReference>
<name>A0A9N9YJ76_9HYPO</name>
<organism evidence="2 3">
    <name type="scientific">Clonostachys rhizophaga</name>
    <dbReference type="NCBI Taxonomy" id="160324"/>
    <lineage>
        <taxon>Eukaryota</taxon>
        <taxon>Fungi</taxon>
        <taxon>Dikarya</taxon>
        <taxon>Ascomycota</taxon>
        <taxon>Pezizomycotina</taxon>
        <taxon>Sordariomycetes</taxon>
        <taxon>Hypocreomycetidae</taxon>
        <taxon>Hypocreales</taxon>
        <taxon>Bionectriaceae</taxon>
        <taxon>Clonostachys</taxon>
    </lineage>
</organism>
<dbReference type="Proteomes" id="UP000696573">
    <property type="component" value="Unassembled WGS sequence"/>
</dbReference>
<gene>
    <name evidence="2" type="ORF">CRHIZ90672A_00012434</name>
</gene>
<dbReference type="AlphaFoldDB" id="A0A9N9YJ76"/>
<dbReference type="OrthoDB" id="2744543at2759"/>
<protein>
    <recommendedName>
        <fullName evidence="1">N-acetyltransferase domain-containing protein</fullName>
    </recommendedName>
</protein>
<evidence type="ECO:0000259" key="1">
    <source>
        <dbReference type="Pfam" id="PF13508"/>
    </source>
</evidence>
<dbReference type="InterPro" id="IPR016181">
    <property type="entry name" value="Acyl_CoA_acyltransferase"/>
</dbReference>
<dbReference type="PANTHER" id="PTHR42791">
    <property type="entry name" value="GNAT FAMILY ACETYLTRANSFERASE"/>
    <property type="match status" value="1"/>
</dbReference>
<proteinExistence type="predicted"/>
<evidence type="ECO:0000313" key="2">
    <source>
        <dbReference type="EMBL" id="CAH0019282.1"/>
    </source>
</evidence>
<dbReference type="PANTHER" id="PTHR42791:SF1">
    <property type="entry name" value="N-ACETYLTRANSFERASE DOMAIN-CONTAINING PROTEIN"/>
    <property type="match status" value="1"/>
</dbReference>
<dbReference type="GO" id="GO:0016747">
    <property type="term" value="F:acyltransferase activity, transferring groups other than amino-acyl groups"/>
    <property type="evidence" value="ECO:0007669"/>
    <property type="project" value="InterPro"/>
</dbReference>
<dbReference type="InterPro" id="IPR052523">
    <property type="entry name" value="Trichothecene_AcTrans"/>
</dbReference>
<dbReference type="Pfam" id="PF13508">
    <property type="entry name" value="Acetyltransf_7"/>
    <property type="match status" value="1"/>
</dbReference>
<accession>A0A9N9YJ76</accession>
<keyword evidence="3" id="KW-1185">Reference proteome</keyword>
<comment type="caution">
    <text evidence="2">The sequence shown here is derived from an EMBL/GenBank/DDBJ whole genome shotgun (WGS) entry which is preliminary data.</text>
</comment>
<evidence type="ECO:0000313" key="3">
    <source>
        <dbReference type="Proteomes" id="UP000696573"/>
    </source>
</evidence>
<reference evidence="2" key="1">
    <citation type="submission" date="2021-10" db="EMBL/GenBank/DDBJ databases">
        <authorList>
            <person name="Piombo E."/>
        </authorList>
    </citation>
    <scope>NUCLEOTIDE SEQUENCE</scope>
</reference>
<dbReference type="Gene3D" id="3.40.630.30">
    <property type="match status" value="1"/>
</dbReference>
<feature type="domain" description="N-acetyltransferase" evidence="1">
    <location>
        <begin position="137"/>
        <end position="189"/>
    </location>
</feature>